<feature type="domain" description="Amphi-Trp" evidence="2">
    <location>
        <begin position="8"/>
        <end position="79"/>
    </location>
</feature>
<evidence type="ECO:0000313" key="4">
    <source>
        <dbReference type="Proteomes" id="UP000494245"/>
    </source>
</evidence>
<reference evidence="3 4" key="2">
    <citation type="submission" date="2020-05" db="EMBL/GenBank/DDBJ databases">
        <title>Draft genome sequence of Desulfovibrio sp. strainFSS-1.</title>
        <authorList>
            <person name="Shimoshige H."/>
            <person name="Kobayashi H."/>
            <person name="Maekawa T."/>
        </authorList>
    </citation>
    <scope>NUCLEOTIDE SEQUENCE [LARGE SCALE GENOMIC DNA]</scope>
    <source>
        <strain evidence="3 4">SIID29052-01</strain>
    </source>
</reference>
<keyword evidence="4" id="KW-1185">Reference proteome</keyword>
<dbReference type="InterPro" id="IPR027598">
    <property type="entry name" value="Amphi-Trp_dom"/>
</dbReference>
<comment type="caution">
    <text evidence="3">The sequence shown here is derived from an EMBL/GenBank/DDBJ whole genome shotgun (WGS) entry which is preliminary data.</text>
</comment>
<proteinExistence type="predicted"/>
<sequence>MSTKSLSLEGTLAPSDLAVLLEELATGLRAGVVCLHRGEEFLTLKPGSALEFEVEAAVKKGRQRLDLSVKWREPEEAAPLPDFRISAVEPSPCVEDEAGQEPREASVCEQAPCAEPVAAEDTRSEPDVSAPEQCDENEGEKGAGKGKDKGKDKEKREKKPRKH</sequence>
<feature type="compositionally biased region" description="Basic and acidic residues" evidence="1">
    <location>
        <begin position="139"/>
        <end position="157"/>
    </location>
</feature>
<dbReference type="NCBIfam" id="TIGR04354">
    <property type="entry name" value="amphi-Trp"/>
    <property type="match status" value="1"/>
</dbReference>
<gene>
    <name evidence="3" type="ORF">NNJEOMEG_01458</name>
</gene>
<dbReference type="RefSeq" id="WP_268885682.1">
    <property type="nucleotide sequence ID" value="NZ_BLTE01000005.1"/>
</dbReference>
<accession>A0A6V8LPG9</accession>
<evidence type="ECO:0000259" key="2">
    <source>
        <dbReference type="Pfam" id="PF20068"/>
    </source>
</evidence>
<feature type="region of interest" description="Disordered" evidence="1">
    <location>
        <begin position="72"/>
        <end position="163"/>
    </location>
</feature>
<organism evidence="3 4">
    <name type="scientific">Fundidesulfovibrio magnetotacticus</name>
    <dbReference type="NCBI Taxonomy" id="2730080"/>
    <lineage>
        <taxon>Bacteria</taxon>
        <taxon>Pseudomonadati</taxon>
        <taxon>Thermodesulfobacteriota</taxon>
        <taxon>Desulfovibrionia</taxon>
        <taxon>Desulfovibrionales</taxon>
        <taxon>Desulfovibrionaceae</taxon>
        <taxon>Fundidesulfovibrio</taxon>
    </lineage>
</organism>
<dbReference type="EMBL" id="BLTE01000005">
    <property type="protein sequence ID" value="GFK93624.1"/>
    <property type="molecule type" value="Genomic_DNA"/>
</dbReference>
<protein>
    <recommendedName>
        <fullName evidence="2">Amphi-Trp domain-containing protein</fullName>
    </recommendedName>
</protein>
<dbReference type="AlphaFoldDB" id="A0A6V8LPG9"/>
<evidence type="ECO:0000256" key="1">
    <source>
        <dbReference type="SAM" id="MobiDB-lite"/>
    </source>
</evidence>
<evidence type="ECO:0000313" key="3">
    <source>
        <dbReference type="EMBL" id="GFK93624.1"/>
    </source>
</evidence>
<name>A0A6V8LPG9_9BACT</name>
<dbReference type="Pfam" id="PF20068">
    <property type="entry name" value="Amphi-Trp"/>
    <property type="match status" value="1"/>
</dbReference>
<dbReference type="Proteomes" id="UP000494245">
    <property type="component" value="Unassembled WGS sequence"/>
</dbReference>
<reference evidence="3 4" key="1">
    <citation type="submission" date="2020-04" db="EMBL/GenBank/DDBJ databases">
        <authorList>
            <consortium name="Desulfovibrio sp. FSS-1 genome sequencing consortium"/>
            <person name="Shimoshige H."/>
            <person name="Kobayashi H."/>
            <person name="Maekawa T."/>
        </authorList>
    </citation>
    <scope>NUCLEOTIDE SEQUENCE [LARGE SCALE GENOMIC DNA]</scope>
    <source>
        <strain evidence="3 4">SIID29052-01</strain>
    </source>
</reference>